<evidence type="ECO:0000313" key="2">
    <source>
        <dbReference type="Proteomes" id="UP000775547"/>
    </source>
</evidence>
<evidence type="ECO:0000313" key="1">
    <source>
        <dbReference type="EMBL" id="KAG5639819.1"/>
    </source>
</evidence>
<dbReference type="EMBL" id="JABCKV010002000">
    <property type="protein sequence ID" value="KAG5639819.1"/>
    <property type="molecule type" value="Genomic_DNA"/>
</dbReference>
<dbReference type="AlphaFoldDB" id="A0A9P7FWU0"/>
<name>A0A9P7FWU0_9AGAR</name>
<comment type="caution">
    <text evidence="1">The sequence shown here is derived from an EMBL/GenBank/DDBJ whole genome shotgun (WGS) entry which is preliminary data.</text>
</comment>
<dbReference type="Proteomes" id="UP000775547">
    <property type="component" value="Unassembled WGS sequence"/>
</dbReference>
<proteinExistence type="predicted"/>
<keyword evidence="2" id="KW-1185">Reference proteome</keyword>
<accession>A0A9P7FWU0</accession>
<protein>
    <submittedName>
        <fullName evidence="1">Uncharacterized protein</fullName>
    </submittedName>
</protein>
<sequence length="183" mass="19145">MTAPYKQSAPICILPTHSSTHSHLEMSDAEFPITPLPMLSPKEWLASLESLMLTLLSTSQTTAVALACVLALVDLTLLTASNSAAPAVVQISPSVAQAATAAIPLPMDLSNLPAFLEAYKAWAAANAKVEIKAQLHPTVISHLCPQSIMEPMAQVMTSSMPAISMWASALSSSLTTTSPSPGH</sequence>
<reference evidence="1" key="2">
    <citation type="submission" date="2021-10" db="EMBL/GenBank/DDBJ databases">
        <title>Phylogenomics reveals ancestral predisposition of the termite-cultivated fungus Termitomyces towards a domesticated lifestyle.</title>
        <authorList>
            <person name="Auxier B."/>
            <person name="Grum-Grzhimaylo A."/>
            <person name="Cardenas M.E."/>
            <person name="Lodge J.D."/>
            <person name="Laessoe T."/>
            <person name="Pedersen O."/>
            <person name="Smith M.E."/>
            <person name="Kuyper T.W."/>
            <person name="Franco-Molano E.A."/>
            <person name="Baroni T.J."/>
            <person name="Aanen D.K."/>
        </authorList>
    </citation>
    <scope>NUCLEOTIDE SEQUENCE</scope>
    <source>
        <strain evidence="1">AP01</strain>
        <tissue evidence="1">Mycelium</tissue>
    </source>
</reference>
<gene>
    <name evidence="1" type="ORF">DXG03_003331</name>
</gene>
<reference evidence="1" key="1">
    <citation type="submission" date="2020-07" db="EMBL/GenBank/DDBJ databases">
        <authorList>
            <person name="Nieuwenhuis M."/>
            <person name="Van De Peppel L.J.J."/>
        </authorList>
    </citation>
    <scope>NUCLEOTIDE SEQUENCE</scope>
    <source>
        <strain evidence="1">AP01</strain>
        <tissue evidence="1">Mycelium</tissue>
    </source>
</reference>
<organism evidence="1 2">
    <name type="scientific">Asterophora parasitica</name>
    <dbReference type="NCBI Taxonomy" id="117018"/>
    <lineage>
        <taxon>Eukaryota</taxon>
        <taxon>Fungi</taxon>
        <taxon>Dikarya</taxon>
        <taxon>Basidiomycota</taxon>
        <taxon>Agaricomycotina</taxon>
        <taxon>Agaricomycetes</taxon>
        <taxon>Agaricomycetidae</taxon>
        <taxon>Agaricales</taxon>
        <taxon>Tricholomatineae</taxon>
        <taxon>Lyophyllaceae</taxon>
        <taxon>Asterophora</taxon>
    </lineage>
</organism>